<gene>
    <name evidence="5" type="ORF">LIPSTDRAFT_66293</name>
</gene>
<organism evidence="5 6">
    <name type="scientific">Lipomyces starkeyi NRRL Y-11557</name>
    <dbReference type="NCBI Taxonomy" id="675824"/>
    <lineage>
        <taxon>Eukaryota</taxon>
        <taxon>Fungi</taxon>
        <taxon>Dikarya</taxon>
        <taxon>Ascomycota</taxon>
        <taxon>Saccharomycotina</taxon>
        <taxon>Lipomycetes</taxon>
        <taxon>Lipomycetales</taxon>
        <taxon>Lipomycetaceae</taxon>
        <taxon>Lipomyces</taxon>
    </lineage>
</organism>
<dbReference type="STRING" id="675824.A0A1E3PXK8"/>
<evidence type="ECO:0000256" key="3">
    <source>
        <dbReference type="SAM" id="MobiDB-lite"/>
    </source>
</evidence>
<dbReference type="EMBL" id="KV454303">
    <property type="protein sequence ID" value="ODQ69547.1"/>
    <property type="molecule type" value="Genomic_DNA"/>
</dbReference>
<name>A0A1E3PXK8_LIPST</name>
<accession>A0A1E3PXK8</accession>
<protein>
    <recommendedName>
        <fullName evidence="4">RanBD1 domain-containing protein</fullName>
    </recommendedName>
</protein>
<dbReference type="PANTHER" id="PTHR23138:SF142">
    <property type="entry name" value="RAN-BINDING PROTEIN 3B-RELATED"/>
    <property type="match status" value="1"/>
</dbReference>
<feature type="compositionally biased region" description="Polar residues" evidence="3">
    <location>
        <begin position="45"/>
        <end position="64"/>
    </location>
</feature>
<dbReference type="AlphaFoldDB" id="A0A1E3PXK8"/>
<feature type="compositionally biased region" description="Polar residues" evidence="3">
    <location>
        <begin position="15"/>
        <end position="29"/>
    </location>
</feature>
<evidence type="ECO:0000313" key="5">
    <source>
        <dbReference type="EMBL" id="ODQ69547.1"/>
    </source>
</evidence>
<feature type="domain" description="RanBD1" evidence="4">
    <location>
        <begin position="325"/>
        <end position="481"/>
    </location>
</feature>
<keyword evidence="2" id="KW-0539">Nucleus</keyword>
<comment type="subcellular location">
    <subcellularLocation>
        <location evidence="1">Nucleus</location>
    </subcellularLocation>
</comment>
<dbReference type="InterPro" id="IPR000156">
    <property type="entry name" value="Ran_bind_dom"/>
</dbReference>
<evidence type="ECO:0000256" key="1">
    <source>
        <dbReference type="ARBA" id="ARBA00004123"/>
    </source>
</evidence>
<reference evidence="5 6" key="1">
    <citation type="journal article" date="2016" name="Proc. Natl. Acad. Sci. U.S.A.">
        <title>Comparative genomics of biotechnologically important yeasts.</title>
        <authorList>
            <person name="Riley R."/>
            <person name="Haridas S."/>
            <person name="Wolfe K.H."/>
            <person name="Lopes M.R."/>
            <person name="Hittinger C.T."/>
            <person name="Goeker M."/>
            <person name="Salamov A.A."/>
            <person name="Wisecaver J.H."/>
            <person name="Long T.M."/>
            <person name="Calvey C.H."/>
            <person name="Aerts A.L."/>
            <person name="Barry K.W."/>
            <person name="Choi C."/>
            <person name="Clum A."/>
            <person name="Coughlan A.Y."/>
            <person name="Deshpande S."/>
            <person name="Douglass A.P."/>
            <person name="Hanson S.J."/>
            <person name="Klenk H.-P."/>
            <person name="LaButti K.M."/>
            <person name="Lapidus A."/>
            <person name="Lindquist E.A."/>
            <person name="Lipzen A.M."/>
            <person name="Meier-Kolthoff J.P."/>
            <person name="Ohm R.A."/>
            <person name="Otillar R.P."/>
            <person name="Pangilinan J.L."/>
            <person name="Peng Y."/>
            <person name="Rokas A."/>
            <person name="Rosa C.A."/>
            <person name="Scheuner C."/>
            <person name="Sibirny A.A."/>
            <person name="Slot J.C."/>
            <person name="Stielow J.B."/>
            <person name="Sun H."/>
            <person name="Kurtzman C.P."/>
            <person name="Blackwell M."/>
            <person name="Grigoriev I.V."/>
            <person name="Jeffries T.W."/>
        </authorList>
    </citation>
    <scope>NUCLEOTIDE SEQUENCE [LARGE SCALE GENOMIC DNA]</scope>
    <source>
        <strain evidence="5 6">NRRL Y-11557</strain>
    </source>
</reference>
<evidence type="ECO:0000313" key="6">
    <source>
        <dbReference type="Proteomes" id="UP000094385"/>
    </source>
</evidence>
<dbReference type="Pfam" id="PF00638">
    <property type="entry name" value="Ran_BP1"/>
    <property type="match status" value="2"/>
</dbReference>
<feature type="compositionally biased region" description="Low complexity" evidence="3">
    <location>
        <begin position="241"/>
        <end position="255"/>
    </location>
</feature>
<proteinExistence type="predicted"/>
<dbReference type="PANTHER" id="PTHR23138">
    <property type="entry name" value="RAN BINDING PROTEIN"/>
    <property type="match status" value="1"/>
</dbReference>
<sequence length="486" mass="51230">MADSKEGTRIDASPSDPSSVANTTTNDSAPTEPAIVEKIKFIAENSPSGNMSAANAANRQTAKSNAEETQSRKRSLEESSPAADEVDDAEIAADNILKRPRAGESAVYDVSDSKEQDSSDIKEVTENSATDIKVTAERGEATEGGDAGKTEPAGAPHAGSTAKTEVKAAAGAEGGDAGKTEPAGAPHAGSTDEEIKGTAGAPVSKEPQKASPEGTEKEKDKSPQSGTTDENKPAVPSLFGSSVSGASLFGTSSSASSPFAFTGKSIFGSSSAFASGSSDHPMPFSAFSSNNPFLNAISKDKDDDNEENGEAEDENENDSADNFDQPYVQLNLEKKKVETGEEMETSVFNCRAKLYSLDPTEADKGWKERGVGVLHLNVLKDDTVTTVVTPEPSSADASKESTPTVRERKSKARIVMRADGVLKVILNLPLVKGIEVRKGMKSSLVSEKFVRISAWENHKPIQYALRMGNENVAAEFYDTAESLIYS</sequence>
<dbReference type="Proteomes" id="UP000094385">
    <property type="component" value="Unassembled WGS sequence"/>
</dbReference>
<dbReference type="SMART" id="SM00160">
    <property type="entry name" value="RanBD"/>
    <property type="match status" value="1"/>
</dbReference>
<dbReference type="GO" id="GO:0005634">
    <property type="term" value="C:nucleus"/>
    <property type="evidence" value="ECO:0007669"/>
    <property type="project" value="UniProtKB-SubCell"/>
</dbReference>
<feature type="compositionally biased region" description="Basic and acidic residues" evidence="3">
    <location>
        <begin position="65"/>
        <end position="77"/>
    </location>
</feature>
<feature type="compositionally biased region" description="Low complexity" evidence="3">
    <location>
        <begin position="161"/>
        <end position="171"/>
    </location>
</feature>
<dbReference type="SUPFAM" id="SSF50729">
    <property type="entry name" value="PH domain-like"/>
    <property type="match status" value="1"/>
</dbReference>
<feature type="compositionally biased region" description="Basic and acidic residues" evidence="3">
    <location>
        <begin position="134"/>
        <end position="149"/>
    </location>
</feature>
<dbReference type="PROSITE" id="PS50196">
    <property type="entry name" value="RANBD1"/>
    <property type="match status" value="1"/>
</dbReference>
<dbReference type="InterPro" id="IPR045255">
    <property type="entry name" value="RanBP1-like"/>
</dbReference>
<evidence type="ECO:0000256" key="2">
    <source>
        <dbReference type="ARBA" id="ARBA00023242"/>
    </source>
</evidence>
<dbReference type="InterPro" id="IPR011993">
    <property type="entry name" value="PH-like_dom_sf"/>
</dbReference>
<dbReference type="Gene3D" id="2.30.29.30">
    <property type="entry name" value="Pleckstrin-homology domain (PH domain)/Phosphotyrosine-binding domain (PTB)"/>
    <property type="match status" value="1"/>
</dbReference>
<feature type="region of interest" description="Disordered" evidence="3">
    <location>
        <begin position="1"/>
        <end position="255"/>
    </location>
</feature>
<evidence type="ECO:0000259" key="4">
    <source>
        <dbReference type="PROSITE" id="PS50196"/>
    </source>
</evidence>
<keyword evidence="6" id="KW-1185">Reference proteome</keyword>
<feature type="compositionally biased region" description="Basic and acidic residues" evidence="3">
    <location>
        <begin position="111"/>
        <end position="125"/>
    </location>
</feature>
<feature type="compositionally biased region" description="Acidic residues" evidence="3">
    <location>
        <begin position="303"/>
        <end position="321"/>
    </location>
</feature>
<dbReference type="OrthoDB" id="411251at2759"/>
<feature type="region of interest" description="Disordered" evidence="3">
    <location>
        <begin position="270"/>
        <end position="325"/>
    </location>
</feature>